<sequence>MASGQCEPALSFQEFVFNSYVSPMKKKLTLFIALALVFINTIYAQERLWGISDGAIFSVNKDGSDYVSTHLLGSGVGTSIIGYAKTTNGIIYVTHDDDSEEGEVGVLNQDGARDFYHHWYLGPRGSEGMTFTHDGKVYMPARSVMSSKIVGLGITDPTGSFVTRHGYSNTSFLSSEPFLTATSDGIFGVSSGTTGNLGGIFKLSSDAKSIQVIHQFVASSPGTRATGKLIEGTDGTLFGETLRGGKNDKGIYFKINKDGSNLIKLFDKADGLLNVPNAQGKYQLLVDFIALGYTPLRDSDGFIFISTPTGVYKLANDGSPLLQVTATAGELLSFIDSPIQHHVKVNNVISGATNVTTHVTLTLDTLQGANSYEIQLSTTADFSGGVQYQRHHVPSFDFSLEGSTTYYVRARPMTWPYFGATVSFTTETRPAQIEERLWGVRDAYGLGYSSVISDKVVFSMRKDGSDYIEHNTWRSEQNNLTSGGYKKLSTGEILTTVAEYNSGDEYVSKITKDGVIKLFDVSYMQAFTLGASMVELGNGRLVGSEAGTGPKFHGVIAFASDGGYYKQTNFSSTKDLAADFYLTSTSNGVYGVSRGDASNKGFVFRVRDDHKGFDIVYQFLGLADGKQPTGRIEAGADNFLFGQTQRGGKNNAGIFFKVKDDGSAFTKLFDRADGEIWKQDVDGKFSRLLDFIAAGYTNITTDSEGFYYLGTPTGIFKIRPDGYPNAIVNNVRFAESLSFVPATFSPNTFVKNIEEGSQGLPTSLTLRTDSFPGTTTYIFELSKSPDFNNVVIKQSSTQNFASVQELDANTLYYSRVRPSAWPYFGKVISFTTAPSTPNNVTSQLALETNANTFYVDKNGSNALELAYAMQDEHDWGGAVQVLQLSTGEILAARGMILSKISQTGLTKLYNLDYDEFYGGQKSWLEKDGYLYYLNFNIIGSELHGVSRLKLDGSQRERYRFTVKDLHRGAGLTGFDTGIYGANDNVGDAPGYIFKLNDDLSGIAVIYTFAQGLKPMGRLLNGGDGFMYGVTRSGGDNNCGIIYRVKPDGTAYQVLHHFTNTTGRGPVVGLLRGSDGLLYGATRIGGASGKGVIFRIHNDGTGYEVLLHLSSVGGQFIEKPLSIDEALNIYGIAGGVGFFKFDVNSRTFSVVSSASYPESITLLRQAFTPDITVTSPADQSSGVQTTATFVVNALPGANHYQVEISESPLFTGTPLVFNSDTTLVNVSGLLPSTTYFARVRTGLTPWFGNVTSFTTSTSEEDGVSETLAAREEILNDQTLSQASVFPNPTSFEFSLTLSADEKAVSIEVSDMNGFIVYKEAMVKKETLSFGRDFKKGVYILKLTTANGVHMSRLIKQ</sequence>
<evidence type="ECO:0000313" key="2">
    <source>
        <dbReference type="EMBL" id="RAV98322.1"/>
    </source>
</evidence>
<dbReference type="OrthoDB" id="2985529at2"/>
<dbReference type="InterPro" id="IPR036116">
    <property type="entry name" value="FN3_sf"/>
</dbReference>
<reference evidence="2 3" key="1">
    <citation type="submission" date="2018-06" db="EMBL/GenBank/DDBJ databases">
        <title>Chryseolinea flavus sp. nov., a member of the phylum Bacteroidetes isolated from soil.</title>
        <authorList>
            <person name="Li Y."/>
            <person name="Wang J."/>
        </authorList>
    </citation>
    <scope>NUCLEOTIDE SEQUENCE [LARGE SCALE GENOMIC DNA]</scope>
    <source>
        <strain evidence="2 3">SDU1-6</strain>
    </source>
</reference>
<dbReference type="InterPro" id="IPR022519">
    <property type="entry name" value="Gloeo/Verruco_rpt"/>
</dbReference>
<gene>
    <name evidence="2" type="ORF">DQQ10_24555</name>
</gene>
<dbReference type="Gene3D" id="2.60.40.10">
    <property type="entry name" value="Immunoglobulins"/>
    <property type="match status" value="3"/>
</dbReference>
<accession>A0A364XX35</accession>
<dbReference type="SUPFAM" id="SSF49265">
    <property type="entry name" value="Fibronectin type III"/>
    <property type="match status" value="1"/>
</dbReference>
<dbReference type="NCBIfam" id="TIGR03803">
    <property type="entry name" value="Gloeo_Verruco"/>
    <property type="match status" value="4"/>
</dbReference>
<feature type="domain" description="Secretion system C-terminal sorting" evidence="1">
    <location>
        <begin position="1283"/>
        <end position="1353"/>
    </location>
</feature>
<dbReference type="EMBL" id="QMFY01000019">
    <property type="protein sequence ID" value="RAV98322.1"/>
    <property type="molecule type" value="Genomic_DNA"/>
</dbReference>
<comment type="caution">
    <text evidence="2">The sequence shown here is derived from an EMBL/GenBank/DDBJ whole genome shotgun (WGS) entry which is preliminary data.</text>
</comment>
<dbReference type="Pfam" id="PF18962">
    <property type="entry name" value="Por_Secre_tail"/>
    <property type="match status" value="1"/>
</dbReference>
<name>A0A364XX35_9BACT</name>
<dbReference type="InterPro" id="IPR013783">
    <property type="entry name" value="Ig-like_fold"/>
</dbReference>
<dbReference type="NCBIfam" id="TIGR04183">
    <property type="entry name" value="Por_Secre_tail"/>
    <property type="match status" value="1"/>
</dbReference>
<evidence type="ECO:0000313" key="3">
    <source>
        <dbReference type="Proteomes" id="UP000251889"/>
    </source>
</evidence>
<evidence type="ECO:0000259" key="1">
    <source>
        <dbReference type="Pfam" id="PF18962"/>
    </source>
</evidence>
<protein>
    <recommendedName>
        <fullName evidence="1">Secretion system C-terminal sorting domain-containing protein</fullName>
    </recommendedName>
</protein>
<dbReference type="Proteomes" id="UP000251889">
    <property type="component" value="Unassembled WGS sequence"/>
</dbReference>
<dbReference type="InterPro" id="IPR026444">
    <property type="entry name" value="Secre_tail"/>
</dbReference>
<proteinExistence type="predicted"/>
<keyword evidence="3" id="KW-1185">Reference proteome</keyword>
<organism evidence="2 3">
    <name type="scientific">Pseudochryseolinea flava</name>
    <dbReference type="NCBI Taxonomy" id="2059302"/>
    <lineage>
        <taxon>Bacteria</taxon>
        <taxon>Pseudomonadati</taxon>
        <taxon>Bacteroidota</taxon>
        <taxon>Cytophagia</taxon>
        <taxon>Cytophagales</taxon>
        <taxon>Fulvivirgaceae</taxon>
        <taxon>Pseudochryseolinea</taxon>
    </lineage>
</organism>